<accession>A0ABY3XB93</accession>
<evidence type="ECO:0000313" key="1">
    <source>
        <dbReference type="EMBL" id="UNP29230.1"/>
    </source>
</evidence>
<proteinExistence type="predicted"/>
<dbReference type="InterPro" id="IPR011990">
    <property type="entry name" value="TPR-like_helical_dom_sf"/>
</dbReference>
<gene>
    <name evidence="1" type="ORF">MOV92_22635</name>
</gene>
<name>A0ABY3XB93_9GAMM</name>
<sequence>MMILAKLFMSAALAGGFNMPADELNAAKKDALSGSAEAAKKLYEYYERGRLEYDESFKWLTICAENGDMVCEYNLGFVMARKPGEENALRGHFWLARAAAHGNQRAVEFLEELKVKKKL</sequence>
<evidence type="ECO:0000313" key="2">
    <source>
        <dbReference type="Proteomes" id="UP000829194"/>
    </source>
</evidence>
<dbReference type="RefSeq" id="WP_057944722.1">
    <property type="nucleotide sequence ID" value="NZ_CP011131.1"/>
</dbReference>
<keyword evidence="2" id="KW-1185">Reference proteome</keyword>
<protein>
    <recommendedName>
        <fullName evidence="3">Sel1 repeat family protein</fullName>
    </recommendedName>
</protein>
<dbReference type="EMBL" id="CP093547">
    <property type="protein sequence ID" value="UNP29230.1"/>
    <property type="molecule type" value="Genomic_DNA"/>
</dbReference>
<dbReference type="Proteomes" id="UP000829194">
    <property type="component" value="Chromosome"/>
</dbReference>
<reference evidence="1 2" key="1">
    <citation type="submission" date="2022-03" db="EMBL/GenBank/DDBJ databases">
        <title>Complete genome sequence of Lysobacter capsici VKM B-2533 and Lysobacter gummosus 10.1.1, promising sources of lytic agents.</title>
        <authorList>
            <person name="Tarlachkov S.V."/>
            <person name="Kudryakova I.V."/>
            <person name="Afoshin A.S."/>
            <person name="Leontyevskaya E.A."/>
            <person name="Leontyevskaya N.V."/>
        </authorList>
    </citation>
    <scope>NUCLEOTIDE SEQUENCE [LARGE SCALE GENOMIC DNA]</scope>
    <source>
        <strain evidence="1 2">10.1.1</strain>
    </source>
</reference>
<dbReference type="Gene3D" id="1.25.40.10">
    <property type="entry name" value="Tetratricopeptide repeat domain"/>
    <property type="match status" value="1"/>
</dbReference>
<organism evidence="1 2">
    <name type="scientific">Lysobacter gummosus</name>
    <dbReference type="NCBI Taxonomy" id="262324"/>
    <lineage>
        <taxon>Bacteria</taxon>
        <taxon>Pseudomonadati</taxon>
        <taxon>Pseudomonadota</taxon>
        <taxon>Gammaproteobacteria</taxon>
        <taxon>Lysobacterales</taxon>
        <taxon>Lysobacteraceae</taxon>
        <taxon>Lysobacter</taxon>
    </lineage>
</organism>
<evidence type="ECO:0008006" key="3">
    <source>
        <dbReference type="Google" id="ProtNLM"/>
    </source>
</evidence>
<dbReference type="SUPFAM" id="SSF81901">
    <property type="entry name" value="HCP-like"/>
    <property type="match status" value="1"/>
</dbReference>